<comment type="caution">
    <text evidence="1">The sequence shown here is derived from an EMBL/GenBank/DDBJ whole genome shotgun (WGS) entry which is preliminary data.</text>
</comment>
<name>A0A9W7AE32_9STRA</name>
<accession>A0A9W7AE32</accession>
<evidence type="ECO:0000313" key="2">
    <source>
        <dbReference type="Proteomes" id="UP001165082"/>
    </source>
</evidence>
<sequence length="137" mass="15576">MTPSGFPLAQPLSFKKFLTLQEKRVVTTIRYTGGIGLRRYFLTSASILKKSNPDVLIEKVVLPNNKGFKNKSEDCVFEILVDGKPVLGRSRVREVGEGVWSVYFNRGDLEESIKKARRRRRPETLYKIGEEENEVGG</sequence>
<protein>
    <submittedName>
        <fullName evidence="1">Uncharacterized protein</fullName>
    </submittedName>
</protein>
<gene>
    <name evidence="1" type="ORF">TrRE_jg8963</name>
</gene>
<reference evidence="1" key="1">
    <citation type="submission" date="2022-07" db="EMBL/GenBank/DDBJ databases">
        <title>Genome analysis of Parmales, a sister group of diatoms, reveals the evolutionary specialization of diatoms from phago-mixotrophs to photoautotrophs.</title>
        <authorList>
            <person name="Ban H."/>
            <person name="Sato S."/>
            <person name="Yoshikawa S."/>
            <person name="Kazumasa Y."/>
            <person name="Nakamura Y."/>
            <person name="Ichinomiya M."/>
            <person name="Saitoh K."/>
            <person name="Sato N."/>
            <person name="Blanc-Mathieu R."/>
            <person name="Endo H."/>
            <person name="Kuwata A."/>
            <person name="Ogata H."/>
        </authorList>
    </citation>
    <scope>NUCLEOTIDE SEQUENCE</scope>
</reference>
<dbReference type="OrthoDB" id="44683at2759"/>
<dbReference type="EMBL" id="BRXZ01004091">
    <property type="protein sequence ID" value="GMH68265.1"/>
    <property type="molecule type" value="Genomic_DNA"/>
</dbReference>
<proteinExistence type="predicted"/>
<keyword evidence="2" id="KW-1185">Reference proteome</keyword>
<evidence type="ECO:0000313" key="1">
    <source>
        <dbReference type="EMBL" id="GMH68265.1"/>
    </source>
</evidence>
<dbReference type="AlphaFoldDB" id="A0A9W7AE32"/>
<organism evidence="1 2">
    <name type="scientific">Triparma retinervis</name>
    <dbReference type="NCBI Taxonomy" id="2557542"/>
    <lineage>
        <taxon>Eukaryota</taxon>
        <taxon>Sar</taxon>
        <taxon>Stramenopiles</taxon>
        <taxon>Ochrophyta</taxon>
        <taxon>Bolidophyceae</taxon>
        <taxon>Parmales</taxon>
        <taxon>Triparmaceae</taxon>
        <taxon>Triparma</taxon>
    </lineage>
</organism>
<dbReference type="Proteomes" id="UP001165082">
    <property type="component" value="Unassembled WGS sequence"/>
</dbReference>